<evidence type="ECO:0000313" key="7">
    <source>
        <dbReference type="Proteomes" id="UP000800097"/>
    </source>
</evidence>
<dbReference type="GeneID" id="54547357"/>
<reference evidence="6" key="1">
    <citation type="journal article" date="2020" name="Stud. Mycol.">
        <title>101 Dothideomycetes genomes: a test case for predicting lifestyles and emergence of pathogens.</title>
        <authorList>
            <person name="Haridas S."/>
            <person name="Albert R."/>
            <person name="Binder M."/>
            <person name="Bloem J."/>
            <person name="Labutti K."/>
            <person name="Salamov A."/>
            <person name="Andreopoulos B."/>
            <person name="Baker S."/>
            <person name="Barry K."/>
            <person name="Bills G."/>
            <person name="Bluhm B."/>
            <person name="Cannon C."/>
            <person name="Castanera R."/>
            <person name="Culley D."/>
            <person name="Daum C."/>
            <person name="Ezra D."/>
            <person name="Gonzalez J."/>
            <person name="Henrissat B."/>
            <person name="Kuo A."/>
            <person name="Liang C."/>
            <person name="Lipzen A."/>
            <person name="Lutzoni F."/>
            <person name="Magnuson J."/>
            <person name="Mondo S."/>
            <person name="Nolan M."/>
            <person name="Ohm R."/>
            <person name="Pangilinan J."/>
            <person name="Park H.-J."/>
            <person name="Ramirez L."/>
            <person name="Alfaro M."/>
            <person name="Sun H."/>
            <person name="Tritt A."/>
            <person name="Yoshinaga Y."/>
            <person name="Zwiers L.-H."/>
            <person name="Turgeon B."/>
            <person name="Goodwin S."/>
            <person name="Spatafora J."/>
            <person name="Crous P."/>
            <person name="Grigoriev I."/>
        </authorList>
    </citation>
    <scope>NUCLEOTIDE SEQUENCE</scope>
    <source>
        <strain evidence="6">CBS 379.55</strain>
    </source>
</reference>
<keyword evidence="2 4" id="KW-0863">Zinc-finger</keyword>
<keyword evidence="3" id="KW-0862">Zinc</keyword>
<dbReference type="SUPFAM" id="SSF144232">
    <property type="entry name" value="HIT/MYND zinc finger-like"/>
    <property type="match status" value="1"/>
</dbReference>
<dbReference type="OrthoDB" id="5282002at2759"/>
<accession>A0A6A6JY11</accession>
<sequence>MAATAMMPFLTPSLCANTKRLVDGNVEFCREAAGLACGACNLVQYCSKECQKAHWREHKGQCKSDLMQPEYVPAWAREGRTPSFIENDETLPIASSGQRRYLWGNMPALDIMKMKENEGLGDLGRDISLLFAASGDCRNIVKTIVGLPEGYTGQCTAVLNDRDFAVVARNAILLLLALRLDPEASAPMMIHLWYSALIPAIMLDTLQREILPYIENVCAKVNDKPAHSLQAKTFKFPMGSLRLLLKKEQWFRLASFFKVPDGLTCHSATTLRRQTTLNPDRKDNLDRILYSWPPGQRLGCMKFRAEGILLPFGSSTQEFDTPNPTFFQKPGVWPMKDDADPLRGWLHTDYLPYAPIAKADVYGSLFFFLGDLLLKFCKRVRNTRLSFQLYNVDVRELPSYLRQDGRKAFDRIEVDNICDRGYIGPSTTVSLFALLLQPKPQNPHATLILLFQTAVRETERALGHGYKATDLPRRLQRMRKLLGDWHTRDMLLGSLARPDAGEGEGETAAAKYNPELIRMADVQDRFGDFDGLFDMFWKGERMDEVLAANGVRVRVRKRGRGIVDQWPYRVRRGMTKEEFEVLCRVDVSGSERYVEVERVEAK</sequence>
<dbReference type="AlphaFoldDB" id="A0A6A6JY11"/>
<gene>
    <name evidence="6" type="ORF">EI97DRAFT_25631</name>
</gene>
<evidence type="ECO:0000256" key="3">
    <source>
        <dbReference type="ARBA" id="ARBA00022833"/>
    </source>
</evidence>
<keyword evidence="7" id="KW-1185">Reference proteome</keyword>
<name>A0A6A6JY11_WESOR</name>
<evidence type="ECO:0000256" key="4">
    <source>
        <dbReference type="PROSITE-ProRule" id="PRU00134"/>
    </source>
</evidence>
<evidence type="ECO:0000259" key="5">
    <source>
        <dbReference type="PROSITE" id="PS50865"/>
    </source>
</evidence>
<organism evidence="6 7">
    <name type="scientific">Westerdykella ornata</name>
    <dbReference type="NCBI Taxonomy" id="318751"/>
    <lineage>
        <taxon>Eukaryota</taxon>
        <taxon>Fungi</taxon>
        <taxon>Dikarya</taxon>
        <taxon>Ascomycota</taxon>
        <taxon>Pezizomycotina</taxon>
        <taxon>Dothideomycetes</taxon>
        <taxon>Pleosporomycetidae</taxon>
        <taxon>Pleosporales</taxon>
        <taxon>Sporormiaceae</taxon>
        <taxon>Westerdykella</taxon>
    </lineage>
</organism>
<dbReference type="Proteomes" id="UP000800097">
    <property type="component" value="Unassembled WGS sequence"/>
</dbReference>
<dbReference type="Pfam" id="PF14737">
    <property type="entry name" value="DUF4470"/>
    <property type="match status" value="1"/>
</dbReference>
<dbReference type="Gene3D" id="6.10.140.2220">
    <property type="match status" value="1"/>
</dbReference>
<evidence type="ECO:0000313" key="6">
    <source>
        <dbReference type="EMBL" id="KAF2281297.1"/>
    </source>
</evidence>
<keyword evidence="1" id="KW-0479">Metal-binding</keyword>
<dbReference type="GO" id="GO:0008270">
    <property type="term" value="F:zinc ion binding"/>
    <property type="evidence" value="ECO:0007669"/>
    <property type="project" value="UniProtKB-KW"/>
</dbReference>
<dbReference type="PROSITE" id="PS50865">
    <property type="entry name" value="ZF_MYND_2"/>
    <property type="match status" value="1"/>
</dbReference>
<evidence type="ECO:0000256" key="2">
    <source>
        <dbReference type="ARBA" id="ARBA00022771"/>
    </source>
</evidence>
<evidence type="ECO:0000256" key="1">
    <source>
        <dbReference type="ARBA" id="ARBA00022723"/>
    </source>
</evidence>
<dbReference type="RefSeq" id="XP_033658834.1">
    <property type="nucleotide sequence ID" value="XM_033794182.1"/>
</dbReference>
<feature type="domain" description="MYND-type" evidence="5">
    <location>
        <begin position="26"/>
        <end position="62"/>
    </location>
</feature>
<protein>
    <recommendedName>
        <fullName evidence="5">MYND-type domain-containing protein</fullName>
    </recommendedName>
</protein>
<proteinExistence type="predicted"/>
<dbReference type="InterPro" id="IPR027974">
    <property type="entry name" value="DUF4470"/>
</dbReference>
<dbReference type="Pfam" id="PF01753">
    <property type="entry name" value="zf-MYND"/>
    <property type="match status" value="1"/>
</dbReference>
<dbReference type="InterPro" id="IPR002893">
    <property type="entry name" value="Znf_MYND"/>
</dbReference>
<dbReference type="EMBL" id="ML986484">
    <property type="protein sequence ID" value="KAF2281297.1"/>
    <property type="molecule type" value="Genomic_DNA"/>
</dbReference>